<evidence type="ECO:0000256" key="1">
    <source>
        <dbReference type="ARBA" id="ARBA00024205"/>
    </source>
</evidence>
<evidence type="ECO:0000313" key="5">
    <source>
        <dbReference type="Proteomes" id="UP000198372"/>
    </source>
</evidence>
<dbReference type="PANTHER" id="PTHR46355">
    <property type="entry name" value="UPF0428 PROTEIN CXORF56"/>
    <property type="match status" value="1"/>
</dbReference>
<dbReference type="PANTHER" id="PTHR46355:SF1">
    <property type="entry name" value="STING ER EXIT PROTEIN"/>
    <property type="match status" value="1"/>
</dbReference>
<dbReference type="AlphaFoldDB" id="A0A238FHB0"/>
<dbReference type="GO" id="GO:0090158">
    <property type="term" value="P:endoplasmic reticulum membrane organization"/>
    <property type="evidence" value="ECO:0007669"/>
    <property type="project" value="TreeGrafter"/>
</dbReference>
<accession>A0A238FHB0</accession>
<dbReference type="InterPro" id="IPR029704">
    <property type="entry name" value="STEEP-like"/>
</dbReference>
<reference evidence="5" key="1">
    <citation type="submission" date="2016-09" db="EMBL/GenBank/DDBJ databases">
        <authorList>
            <person name="Jeantristanb JTB J.-T."/>
            <person name="Ricardo R."/>
        </authorList>
    </citation>
    <scope>NUCLEOTIDE SEQUENCE [LARGE SCALE GENOMIC DNA]</scope>
</reference>
<name>A0A238FHB0_9BASI</name>
<gene>
    <name evidence="4" type="ORF">BQ2448_4102</name>
</gene>
<evidence type="ECO:0000313" key="4">
    <source>
        <dbReference type="EMBL" id="SCV72565.1"/>
    </source>
</evidence>
<feature type="region of interest" description="Disordered" evidence="2">
    <location>
        <begin position="146"/>
        <end position="176"/>
    </location>
</feature>
<dbReference type="GO" id="GO:0006888">
    <property type="term" value="P:endoplasmic reticulum to Golgi vesicle-mediated transport"/>
    <property type="evidence" value="ECO:0007669"/>
    <property type="project" value="TreeGrafter"/>
</dbReference>
<dbReference type="Pfam" id="PF25809">
    <property type="entry name" value="STEEP1"/>
    <property type="match status" value="1"/>
</dbReference>
<dbReference type="STRING" id="269621.A0A238FHB0"/>
<keyword evidence="5" id="KW-1185">Reference proteome</keyword>
<evidence type="ECO:0000256" key="2">
    <source>
        <dbReference type="SAM" id="MobiDB-lite"/>
    </source>
</evidence>
<sequence>MTKLTFNSPLGRPKMIARGAVSQSKDEVDPLDSSLTIYYCLCGEFVLVAQAQLSNLPRRPSDRSYALRNQGDHRVVYKLNAEQGREIMATSVDPEKRSTVYEYQRPLHCARCKLQVAYETIPGGKGDATFLLAGALTDSQGKIPEDAFETIGPLTPGDGHAAAATEDEGQPAPHAE</sequence>
<dbReference type="GO" id="GO:0005737">
    <property type="term" value="C:cytoplasm"/>
    <property type="evidence" value="ECO:0007669"/>
    <property type="project" value="GOC"/>
</dbReference>
<organism evidence="4 5">
    <name type="scientific">Microbotryum intermedium</name>
    <dbReference type="NCBI Taxonomy" id="269621"/>
    <lineage>
        <taxon>Eukaryota</taxon>
        <taxon>Fungi</taxon>
        <taxon>Dikarya</taxon>
        <taxon>Basidiomycota</taxon>
        <taxon>Pucciniomycotina</taxon>
        <taxon>Microbotryomycetes</taxon>
        <taxon>Microbotryales</taxon>
        <taxon>Microbotryaceae</taxon>
        <taxon>Microbotryum</taxon>
    </lineage>
</organism>
<dbReference type="InterPro" id="IPR057965">
    <property type="entry name" value="STEEP1_dom"/>
</dbReference>
<proteinExistence type="inferred from homology"/>
<dbReference type="EMBL" id="FMSP01000009">
    <property type="protein sequence ID" value="SCV72565.1"/>
    <property type="molecule type" value="Genomic_DNA"/>
</dbReference>
<evidence type="ECO:0000259" key="3">
    <source>
        <dbReference type="Pfam" id="PF25809"/>
    </source>
</evidence>
<protein>
    <submittedName>
        <fullName evidence="4">BQ2448_4102 protein</fullName>
    </submittedName>
</protein>
<dbReference type="Proteomes" id="UP000198372">
    <property type="component" value="Unassembled WGS sequence"/>
</dbReference>
<feature type="domain" description="STEEP1" evidence="3">
    <location>
        <begin position="32"/>
        <end position="145"/>
    </location>
</feature>
<dbReference type="OrthoDB" id="418131at2759"/>
<comment type="similarity">
    <text evidence="1">Belongs to the STEEP1 family.</text>
</comment>